<dbReference type="PANTHER" id="PTHR47992">
    <property type="entry name" value="PROTEIN PHOSPHATASE"/>
    <property type="match status" value="1"/>
</dbReference>
<feature type="compositionally biased region" description="Basic and acidic residues" evidence="8">
    <location>
        <begin position="97"/>
        <end position="113"/>
    </location>
</feature>
<evidence type="ECO:0000313" key="11">
    <source>
        <dbReference type="Proteomes" id="UP000000600"/>
    </source>
</evidence>
<evidence type="ECO:0000256" key="1">
    <source>
        <dbReference type="ARBA" id="ARBA00004170"/>
    </source>
</evidence>
<dbReference type="InterPro" id="IPR001932">
    <property type="entry name" value="PPM-type_phosphatase-like_dom"/>
</dbReference>
<dbReference type="GO" id="GO:0004722">
    <property type="term" value="F:protein serine/threonine phosphatase activity"/>
    <property type="evidence" value="ECO:0000318"/>
    <property type="project" value="GO_Central"/>
</dbReference>
<feature type="region of interest" description="Disordered" evidence="8">
    <location>
        <begin position="96"/>
        <end position="122"/>
    </location>
</feature>
<accession>A0EFI1</accession>
<evidence type="ECO:0000313" key="10">
    <source>
        <dbReference type="EMBL" id="CAK94072.1"/>
    </source>
</evidence>
<dbReference type="Pfam" id="PF00481">
    <property type="entry name" value="PP2C"/>
    <property type="match status" value="1"/>
</dbReference>
<dbReference type="RefSeq" id="XP_001461445.1">
    <property type="nucleotide sequence ID" value="XM_001461408.2"/>
</dbReference>
<dbReference type="OrthoDB" id="10264738at2759"/>
<dbReference type="GO" id="GO:0046872">
    <property type="term" value="F:metal ion binding"/>
    <property type="evidence" value="ECO:0007669"/>
    <property type="project" value="UniProtKB-KW"/>
</dbReference>
<dbReference type="InterPro" id="IPR000222">
    <property type="entry name" value="PP2C_BS"/>
</dbReference>
<gene>
    <name evidence="10" type="ORF">GSPATT00026395001</name>
</gene>
<reference evidence="10 11" key="1">
    <citation type="journal article" date="2006" name="Nature">
        <title>Global trends of whole-genome duplications revealed by the ciliate Paramecium tetraurelia.</title>
        <authorList>
            <consortium name="Genoscope"/>
            <person name="Aury J.-M."/>
            <person name="Jaillon O."/>
            <person name="Duret L."/>
            <person name="Noel B."/>
            <person name="Jubin C."/>
            <person name="Porcel B.M."/>
            <person name="Segurens B."/>
            <person name="Daubin V."/>
            <person name="Anthouard V."/>
            <person name="Aiach N."/>
            <person name="Arnaiz O."/>
            <person name="Billaut A."/>
            <person name="Beisson J."/>
            <person name="Blanc I."/>
            <person name="Bouhouche K."/>
            <person name="Camara F."/>
            <person name="Duharcourt S."/>
            <person name="Guigo R."/>
            <person name="Gogendeau D."/>
            <person name="Katinka M."/>
            <person name="Keller A.-M."/>
            <person name="Kissmehl R."/>
            <person name="Klotz C."/>
            <person name="Koll F."/>
            <person name="Le Moue A."/>
            <person name="Lepere C."/>
            <person name="Malinsky S."/>
            <person name="Nowacki M."/>
            <person name="Nowak J.K."/>
            <person name="Plattner H."/>
            <person name="Poulain J."/>
            <person name="Ruiz F."/>
            <person name="Serrano V."/>
            <person name="Zagulski M."/>
            <person name="Dessen P."/>
            <person name="Betermier M."/>
            <person name="Weissenbach J."/>
            <person name="Scarpelli C."/>
            <person name="Schachter V."/>
            <person name="Sperling L."/>
            <person name="Meyer E."/>
            <person name="Cohen J."/>
            <person name="Wincker P."/>
        </authorList>
    </citation>
    <scope>NUCLEOTIDE SEQUENCE [LARGE SCALE GENOMIC DNA]</scope>
    <source>
        <strain evidence="10 11">Stock d4-2</strain>
    </source>
</reference>
<dbReference type="EMBL" id="CT868675">
    <property type="protein sequence ID" value="CAK94072.1"/>
    <property type="molecule type" value="Genomic_DNA"/>
</dbReference>
<dbReference type="PROSITE" id="PS01032">
    <property type="entry name" value="PPM_1"/>
    <property type="match status" value="1"/>
</dbReference>
<sequence length="670" mass="77590">MYPQQSSLARLHREYRLIPVGIYSPQKENLQRLLPRYPESVDVASNSSKFQGNVSLPALPPMKKLSRVEQTVQIYKGKANKLPSLQLSDQQIQRKKQISETDGMRKSITPERRQGKRNSVQIATRTKAGCQPNKATKINQDATILSPKNLENMGYKFFAVCDGHGQYGHMVSNQIRQQLPKHLGRLLKEAGDLEIQISKAFAITNKELCNSEIDTNLSGSTTVSLLITKDQIYSANVGDSRAIMCRFDDGWKVVELSRDHKPDDPQEKVRILDAGGRVEQQKDFHGNGIGPYRVWLSYIQAPGLAMTRSFGDKVGVQAGVIAEPEIKRFSISAQDQFIVIASDGVWEYMSNEEVMSIVIPFLEKDSPDQAAERIIIEATQAWRRQGTILLVQLYSYKNENFNQSQNIKVSMSQDLFPNEPNLNTANDVESYIKTLLQYQDSCEKSAEYMQADAAQKRIVELKKQLVQRRRKEMQQAHYQQEQEIERAHLEEFDQFNRFWDEKMQKFNDEASAVEQELLNKQQNEFNKVSEELERTIPSKPKESSDVLNLKKREEYLAKQKKYPFSQFFVMLRLRELKNREYQIERTNKINTQLKQLKMRYRNEINALQQRIKGGQDEQKKNRTLELEKLLQKYQNIKKELEIKQKMDKLAFEGQFTNKGSSNQSVYMSQM</sequence>
<comment type="subcellular location">
    <subcellularLocation>
        <location evidence="1">Membrane</location>
        <topology evidence="1">Peripheral membrane protein</topology>
    </subcellularLocation>
</comment>
<dbReference type="Proteomes" id="UP000000600">
    <property type="component" value="Unassembled WGS sequence"/>
</dbReference>
<proteinExistence type="inferred from homology"/>
<evidence type="ECO:0000256" key="2">
    <source>
        <dbReference type="ARBA" id="ARBA00022723"/>
    </source>
</evidence>
<keyword evidence="5" id="KW-0472">Membrane</keyword>
<dbReference type="GO" id="GO:0007165">
    <property type="term" value="P:signal transduction"/>
    <property type="evidence" value="ECO:0000318"/>
    <property type="project" value="GO_Central"/>
</dbReference>
<feature type="domain" description="PPM-type phosphatase" evidence="9">
    <location>
        <begin position="138"/>
        <end position="393"/>
    </location>
</feature>
<evidence type="ECO:0000256" key="6">
    <source>
        <dbReference type="RuleBase" id="RU003465"/>
    </source>
</evidence>
<keyword evidence="2" id="KW-0479">Metal-binding</keyword>
<keyword evidence="3 6" id="KW-0378">Hydrolase</keyword>
<dbReference type="GO" id="GO:0016020">
    <property type="term" value="C:membrane"/>
    <property type="evidence" value="ECO:0007669"/>
    <property type="project" value="UniProtKB-SubCell"/>
</dbReference>
<dbReference type="Gene3D" id="3.60.40.10">
    <property type="entry name" value="PPM-type phosphatase domain"/>
    <property type="match status" value="1"/>
</dbReference>
<dbReference type="STRING" id="5888.A0EFI1"/>
<dbReference type="KEGG" id="ptm:GSPATT00026395001"/>
<comment type="similarity">
    <text evidence="6">Belongs to the PP2C family.</text>
</comment>
<keyword evidence="4 6" id="KW-0904">Protein phosphatase</keyword>
<dbReference type="FunFam" id="3.60.40.10:FF:000051">
    <property type="entry name" value="Protein phosphatase 2C-like protein"/>
    <property type="match status" value="1"/>
</dbReference>
<dbReference type="SMART" id="SM00332">
    <property type="entry name" value="PP2Cc"/>
    <property type="match status" value="1"/>
</dbReference>
<dbReference type="eggNOG" id="KOG0698">
    <property type="taxonomic scope" value="Eukaryota"/>
</dbReference>
<evidence type="ECO:0000256" key="3">
    <source>
        <dbReference type="ARBA" id="ARBA00022801"/>
    </source>
</evidence>
<dbReference type="InterPro" id="IPR036457">
    <property type="entry name" value="PPM-type-like_dom_sf"/>
</dbReference>
<dbReference type="PROSITE" id="PS51746">
    <property type="entry name" value="PPM_2"/>
    <property type="match status" value="1"/>
</dbReference>
<evidence type="ECO:0000256" key="7">
    <source>
        <dbReference type="SAM" id="Coils"/>
    </source>
</evidence>
<evidence type="ECO:0000259" key="9">
    <source>
        <dbReference type="PROSITE" id="PS51746"/>
    </source>
</evidence>
<dbReference type="CDD" id="cd00143">
    <property type="entry name" value="PP2Cc"/>
    <property type="match status" value="1"/>
</dbReference>
<dbReference type="SUPFAM" id="SSF81606">
    <property type="entry name" value="PP2C-like"/>
    <property type="match status" value="1"/>
</dbReference>
<dbReference type="InterPro" id="IPR015655">
    <property type="entry name" value="PP2C"/>
</dbReference>
<evidence type="ECO:0000256" key="5">
    <source>
        <dbReference type="ARBA" id="ARBA00023136"/>
    </source>
</evidence>
<evidence type="ECO:0000256" key="8">
    <source>
        <dbReference type="SAM" id="MobiDB-lite"/>
    </source>
</evidence>
<protein>
    <recommendedName>
        <fullName evidence="9">PPM-type phosphatase domain-containing protein</fullName>
    </recommendedName>
</protein>
<organism evidence="10 11">
    <name type="scientific">Paramecium tetraurelia</name>
    <dbReference type="NCBI Taxonomy" id="5888"/>
    <lineage>
        <taxon>Eukaryota</taxon>
        <taxon>Sar</taxon>
        <taxon>Alveolata</taxon>
        <taxon>Ciliophora</taxon>
        <taxon>Intramacronucleata</taxon>
        <taxon>Oligohymenophorea</taxon>
        <taxon>Peniculida</taxon>
        <taxon>Parameciidae</taxon>
        <taxon>Paramecium</taxon>
    </lineage>
</organism>
<feature type="coiled-coil region" evidence="7">
    <location>
        <begin position="583"/>
        <end position="646"/>
    </location>
</feature>
<feature type="coiled-coil region" evidence="7">
    <location>
        <begin position="496"/>
        <end position="523"/>
    </location>
</feature>
<keyword evidence="7" id="KW-0175">Coiled coil</keyword>
<name>A0EFI1_PARTE</name>
<dbReference type="InParanoid" id="A0EFI1"/>
<dbReference type="GeneID" id="5047230"/>
<keyword evidence="11" id="KW-1185">Reference proteome</keyword>
<dbReference type="AlphaFoldDB" id="A0EFI1"/>
<dbReference type="HOGENOM" id="CLU_410216_0_0_1"/>
<evidence type="ECO:0000256" key="4">
    <source>
        <dbReference type="ARBA" id="ARBA00022912"/>
    </source>
</evidence>